<protein>
    <submittedName>
        <fullName evidence="1">Uncharacterized protein</fullName>
    </submittedName>
</protein>
<accession>A0A4W6FKB0</accession>
<dbReference type="Proteomes" id="UP000314980">
    <property type="component" value="Unassembled WGS sequence"/>
</dbReference>
<dbReference type="AlphaFoldDB" id="A0A4W6FKB0"/>
<dbReference type="Ensembl" id="ENSLCAT00010052344.1">
    <property type="protein sequence ID" value="ENSLCAP00010051006.1"/>
    <property type="gene ID" value="ENSLCAG00010023763.1"/>
</dbReference>
<keyword evidence="2" id="KW-1185">Reference proteome</keyword>
<evidence type="ECO:0000313" key="2">
    <source>
        <dbReference type="Proteomes" id="UP000314980"/>
    </source>
</evidence>
<reference evidence="2" key="1">
    <citation type="submission" date="2015-09" db="EMBL/GenBank/DDBJ databases">
        <authorList>
            <person name="Sai Rama Sridatta P."/>
        </authorList>
    </citation>
    <scope>NUCLEOTIDE SEQUENCE [LARGE SCALE GENOMIC DNA]</scope>
</reference>
<reference evidence="1" key="2">
    <citation type="submission" date="2025-08" db="UniProtKB">
        <authorList>
            <consortium name="Ensembl"/>
        </authorList>
    </citation>
    <scope>IDENTIFICATION</scope>
</reference>
<name>A0A4W6FKB0_LATCA</name>
<evidence type="ECO:0000313" key="1">
    <source>
        <dbReference type="Ensembl" id="ENSLCAP00010051006.1"/>
    </source>
</evidence>
<organism evidence="1 2">
    <name type="scientific">Lates calcarifer</name>
    <name type="common">Barramundi</name>
    <name type="synonym">Holocentrus calcarifer</name>
    <dbReference type="NCBI Taxonomy" id="8187"/>
    <lineage>
        <taxon>Eukaryota</taxon>
        <taxon>Metazoa</taxon>
        <taxon>Chordata</taxon>
        <taxon>Craniata</taxon>
        <taxon>Vertebrata</taxon>
        <taxon>Euteleostomi</taxon>
        <taxon>Actinopterygii</taxon>
        <taxon>Neopterygii</taxon>
        <taxon>Teleostei</taxon>
        <taxon>Neoteleostei</taxon>
        <taxon>Acanthomorphata</taxon>
        <taxon>Carangaria</taxon>
        <taxon>Carangaria incertae sedis</taxon>
        <taxon>Centropomidae</taxon>
        <taxon>Lates</taxon>
    </lineage>
</organism>
<proteinExistence type="predicted"/>
<reference evidence="1" key="3">
    <citation type="submission" date="2025-09" db="UniProtKB">
        <authorList>
            <consortium name="Ensembl"/>
        </authorList>
    </citation>
    <scope>IDENTIFICATION</scope>
</reference>
<sequence>CHPNITESDTIHAVADREFRTGDKVLRAADTISETASVCNIACSQAYLHLLYLLPSRFQHIHTGVLMGTRICV</sequence>
<dbReference type="InParanoid" id="A0A4W6FKB0"/>